<dbReference type="AlphaFoldDB" id="A0AAQ4EWP4"/>
<dbReference type="EMBL" id="JARKHS020009918">
    <property type="protein sequence ID" value="KAK8779334.1"/>
    <property type="molecule type" value="Genomic_DNA"/>
</dbReference>
<dbReference type="Proteomes" id="UP001321473">
    <property type="component" value="Unassembled WGS sequence"/>
</dbReference>
<protein>
    <submittedName>
        <fullName evidence="1">Uncharacterized protein</fullName>
    </submittedName>
</protein>
<comment type="caution">
    <text evidence="1">The sequence shown here is derived from an EMBL/GenBank/DDBJ whole genome shotgun (WGS) entry which is preliminary data.</text>
</comment>
<gene>
    <name evidence="1" type="ORF">V5799_019323</name>
</gene>
<evidence type="ECO:0000313" key="1">
    <source>
        <dbReference type="EMBL" id="KAK8779334.1"/>
    </source>
</evidence>
<organism evidence="1 2">
    <name type="scientific">Amblyomma americanum</name>
    <name type="common">Lone star tick</name>
    <dbReference type="NCBI Taxonomy" id="6943"/>
    <lineage>
        <taxon>Eukaryota</taxon>
        <taxon>Metazoa</taxon>
        <taxon>Ecdysozoa</taxon>
        <taxon>Arthropoda</taxon>
        <taxon>Chelicerata</taxon>
        <taxon>Arachnida</taxon>
        <taxon>Acari</taxon>
        <taxon>Parasitiformes</taxon>
        <taxon>Ixodida</taxon>
        <taxon>Ixodoidea</taxon>
        <taxon>Ixodidae</taxon>
        <taxon>Amblyomminae</taxon>
        <taxon>Amblyomma</taxon>
    </lineage>
</organism>
<evidence type="ECO:0000313" key="2">
    <source>
        <dbReference type="Proteomes" id="UP001321473"/>
    </source>
</evidence>
<proteinExistence type="predicted"/>
<accession>A0AAQ4EWP4</accession>
<keyword evidence="2" id="KW-1185">Reference proteome</keyword>
<reference evidence="1 2" key="1">
    <citation type="journal article" date="2023" name="Arcadia Sci">
        <title>De novo assembly of a long-read Amblyomma americanum tick genome.</title>
        <authorList>
            <person name="Chou S."/>
            <person name="Poskanzer K.E."/>
            <person name="Rollins M."/>
            <person name="Thuy-Boun P.S."/>
        </authorList>
    </citation>
    <scope>NUCLEOTIDE SEQUENCE [LARGE SCALE GENOMIC DNA]</scope>
    <source>
        <strain evidence="1">F_SG_1</strain>
        <tissue evidence="1">Salivary glands</tissue>
    </source>
</reference>
<sequence length="301" mass="33752">MGRVKASGLARAWQLAIRKSKSALLALLFLYAFMFLRLVAIAKTASTACTYPHGGGGEGENRQGKENASLEWWAENRRTGKMIKAIVLVLATVSYASSASVSDANTFVDTVFREKMPFLVKGSPRLFPYATISDFRFKVFKTALTNRDLKVNMTRGEIRGFDSALQRVGDCQSPFLRDGQTIISCNLAVRGLNITFTALAKGDTLVAIWKTIWVHVTVRDTVAHFEASAPVGRDGTLRTFLINDILFDVQYDSDLSLNEARRQKFKEEVANRVKDELRHILFNDYNDVLRRAVESVTFPRI</sequence>
<name>A0AAQ4EWP4_AMBAM</name>